<feature type="transmembrane region" description="Helical" evidence="9">
    <location>
        <begin position="143"/>
        <end position="167"/>
    </location>
</feature>
<dbReference type="Proteomes" id="UP000305673">
    <property type="component" value="Plasmid pPR12A203"/>
</dbReference>
<name>A0ABX6PR45_9HYPH</name>
<keyword evidence="10" id="KW-0614">Plasmid</keyword>
<evidence type="ECO:0000256" key="7">
    <source>
        <dbReference type="ARBA" id="ARBA00023136"/>
    </source>
</evidence>
<dbReference type="Pfam" id="PF02653">
    <property type="entry name" value="BPD_transp_2"/>
    <property type="match status" value="1"/>
</dbReference>
<feature type="transmembrane region" description="Helical" evidence="9">
    <location>
        <begin position="42"/>
        <end position="59"/>
    </location>
</feature>
<evidence type="ECO:0000256" key="9">
    <source>
        <dbReference type="SAM" id="Phobius"/>
    </source>
</evidence>
<feature type="transmembrane region" description="Helical" evidence="9">
    <location>
        <begin position="265"/>
        <end position="284"/>
    </location>
</feature>
<feature type="transmembrane region" description="Helical" evidence="9">
    <location>
        <begin position="65"/>
        <end position="87"/>
    </location>
</feature>
<accession>A0ABX6PR45</accession>
<evidence type="ECO:0000256" key="8">
    <source>
        <dbReference type="ARBA" id="ARBA00037998"/>
    </source>
</evidence>
<keyword evidence="11" id="KW-1185">Reference proteome</keyword>
<proteinExistence type="inferred from homology"/>
<dbReference type="PANTHER" id="PTHR11795:SF442">
    <property type="entry name" value="ABC TRANSPORTER ATP-BINDING PROTEIN"/>
    <property type="match status" value="1"/>
</dbReference>
<sequence length="298" mass="31668">MNAFLGAVIDGILYSAWLFIIAVGLTLIYGVMKILNMAHGTFYAIGAYVSVTLLSYWFAQGLPPAGSIPVMIVAALIAGTIVGLVVERGVLRFLAGRDPVVLLLVTYALFLILEDVVKLIWGVDPWIASDPVWAFGNVHLGPLVYPTYNLIIVVVAIISGGLLTWFLQFTAKGKMLRAVIHDPEASLAMGINVSRWKMSAFVVGSILAALGGAFTAPTISVAPGMGVEVIVMMFAAVVIGGLGSIPGTVVGALIVGFVRSLAVHYWPEVEVFSIYAVMAIVLALRPQGLFPGVELRKI</sequence>
<keyword evidence="3" id="KW-1003">Cell membrane</keyword>
<organism evidence="10 11">
    <name type="scientific">Rhizobium indicum</name>
    <dbReference type="NCBI Taxonomy" id="2583231"/>
    <lineage>
        <taxon>Bacteria</taxon>
        <taxon>Pseudomonadati</taxon>
        <taxon>Pseudomonadota</taxon>
        <taxon>Alphaproteobacteria</taxon>
        <taxon>Hyphomicrobiales</taxon>
        <taxon>Rhizobiaceae</taxon>
        <taxon>Rhizobium/Agrobacterium group</taxon>
        <taxon>Rhizobium</taxon>
    </lineage>
</organism>
<keyword evidence="2" id="KW-0813">Transport</keyword>
<keyword evidence="7 9" id="KW-0472">Membrane</keyword>
<dbReference type="InterPro" id="IPR052157">
    <property type="entry name" value="BCAA_transport_permease"/>
</dbReference>
<dbReference type="PANTHER" id="PTHR11795">
    <property type="entry name" value="BRANCHED-CHAIN AMINO ACID TRANSPORT SYSTEM PERMEASE PROTEIN LIVH"/>
    <property type="match status" value="1"/>
</dbReference>
<dbReference type="InterPro" id="IPR001851">
    <property type="entry name" value="ABC_transp_permease"/>
</dbReference>
<dbReference type="RefSeq" id="WP_138333563.1">
    <property type="nucleotide sequence ID" value="NZ_CP054024.1"/>
</dbReference>
<feature type="transmembrane region" description="Helical" evidence="9">
    <location>
        <begin position="99"/>
        <end position="123"/>
    </location>
</feature>
<comment type="subcellular location">
    <subcellularLocation>
        <location evidence="1">Cell membrane</location>
        <topology evidence="1">Multi-pass membrane protein</topology>
    </subcellularLocation>
</comment>
<evidence type="ECO:0000256" key="4">
    <source>
        <dbReference type="ARBA" id="ARBA00022692"/>
    </source>
</evidence>
<evidence type="ECO:0000313" key="10">
    <source>
        <dbReference type="EMBL" id="QKK21157.1"/>
    </source>
</evidence>
<protein>
    <submittedName>
        <fullName evidence="10">Branched-chain amino acid ABC transporter permease</fullName>
    </submittedName>
</protein>
<comment type="similarity">
    <text evidence="8">Belongs to the binding-protein-dependent transport system permease family. LivHM subfamily.</text>
</comment>
<evidence type="ECO:0000256" key="5">
    <source>
        <dbReference type="ARBA" id="ARBA00022970"/>
    </source>
</evidence>
<evidence type="ECO:0000313" key="11">
    <source>
        <dbReference type="Proteomes" id="UP000305673"/>
    </source>
</evidence>
<evidence type="ECO:0000256" key="3">
    <source>
        <dbReference type="ARBA" id="ARBA00022475"/>
    </source>
</evidence>
<keyword evidence="5" id="KW-0029">Amino-acid transport</keyword>
<gene>
    <name evidence="10" type="ORF">FFM53_032675</name>
</gene>
<reference evidence="10 11" key="1">
    <citation type="submission" date="2020-05" db="EMBL/GenBank/DDBJ databases">
        <title>Genome sequences of pea root nodulating Rhizobium spp.</title>
        <authorList>
            <person name="Rahi P."/>
        </authorList>
    </citation>
    <scope>NUCLEOTIDE SEQUENCE [LARGE SCALE GENOMIC DNA]</scope>
    <source>
        <strain evidence="11">JKLM 12A2</strain>
        <plasmid evidence="10 11">pPR12A203</plasmid>
    </source>
</reference>
<dbReference type="EMBL" id="CP054024">
    <property type="protein sequence ID" value="QKK21157.1"/>
    <property type="molecule type" value="Genomic_DNA"/>
</dbReference>
<feature type="transmembrane region" description="Helical" evidence="9">
    <location>
        <begin position="12"/>
        <end position="30"/>
    </location>
</feature>
<feature type="transmembrane region" description="Helical" evidence="9">
    <location>
        <begin position="198"/>
        <end position="217"/>
    </location>
</feature>
<evidence type="ECO:0000256" key="1">
    <source>
        <dbReference type="ARBA" id="ARBA00004651"/>
    </source>
</evidence>
<evidence type="ECO:0000256" key="2">
    <source>
        <dbReference type="ARBA" id="ARBA00022448"/>
    </source>
</evidence>
<keyword evidence="6 9" id="KW-1133">Transmembrane helix</keyword>
<geneLocation type="plasmid" evidence="10 11">
    <name>pPR12A203</name>
</geneLocation>
<keyword evidence="4 9" id="KW-0812">Transmembrane</keyword>
<feature type="transmembrane region" description="Helical" evidence="9">
    <location>
        <begin position="229"/>
        <end position="258"/>
    </location>
</feature>
<evidence type="ECO:0000256" key="6">
    <source>
        <dbReference type="ARBA" id="ARBA00022989"/>
    </source>
</evidence>
<dbReference type="CDD" id="cd06582">
    <property type="entry name" value="TM_PBP1_LivH_like"/>
    <property type="match status" value="1"/>
</dbReference>